<dbReference type="Proteomes" id="UP000199614">
    <property type="component" value="Unassembled WGS sequence"/>
</dbReference>
<organism evidence="1 2">
    <name type="scientific">Pseudonocardia ammonioxydans</name>
    <dbReference type="NCBI Taxonomy" id="260086"/>
    <lineage>
        <taxon>Bacteria</taxon>
        <taxon>Bacillati</taxon>
        <taxon>Actinomycetota</taxon>
        <taxon>Actinomycetes</taxon>
        <taxon>Pseudonocardiales</taxon>
        <taxon>Pseudonocardiaceae</taxon>
        <taxon>Pseudonocardia</taxon>
    </lineage>
</organism>
<proteinExistence type="predicted"/>
<evidence type="ECO:0000313" key="1">
    <source>
        <dbReference type="EMBL" id="SFO52661.1"/>
    </source>
</evidence>
<sequence length="86" mass="9342">MADTDLTDAVRAIPTGRRRRLAVAFAEQRDALTTEGDHHLGAIFHAITVALIEANEQEVTDLDALDFTPGVTIIETGRLLDDDALD</sequence>
<gene>
    <name evidence="1" type="ORF">SAMN05216207_10788</name>
</gene>
<dbReference type="EMBL" id="FOUY01000078">
    <property type="protein sequence ID" value="SFO52661.1"/>
    <property type="molecule type" value="Genomic_DNA"/>
</dbReference>
<dbReference type="AlphaFoldDB" id="A0A1I5HXY5"/>
<keyword evidence="2" id="KW-1185">Reference proteome</keyword>
<name>A0A1I5HXY5_PSUAM</name>
<evidence type="ECO:0000313" key="2">
    <source>
        <dbReference type="Proteomes" id="UP000199614"/>
    </source>
</evidence>
<dbReference type="RefSeq" id="WP_093356606.1">
    <property type="nucleotide sequence ID" value="NZ_FOUY01000078.1"/>
</dbReference>
<accession>A0A1I5HXY5</accession>
<protein>
    <submittedName>
        <fullName evidence="1">Uncharacterized protein</fullName>
    </submittedName>
</protein>
<reference evidence="1 2" key="1">
    <citation type="submission" date="2016-10" db="EMBL/GenBank/DDBJ databases">
        <authorList>
            <person name="de Groot N.N."/>
        </authorList>
    </citation>
    <scope>NUCLEOTIDE SEQUENCE [LARGE SCALE GENOMIC DNA]</scope>
    <source>
        <strain evidence="1 2">CGMCC 4.1877</strain>
    </source>
</reference>
<dbReference type="STRING" id="260086.SAMN05216207_10788"/>